<dbReference type="OrthoDB" id="2379475at2"/>
<dbReference type="EMBL" id="CP021434">
    <property type="protein sequence ID" value="ARU59986.1"/>
    <property type="molecule type" value="Genomic_DNA"/>
</dbReference>
<keyword evidence="2" id="KW-1185">Reference proteome</keyword>
<evidence type="ECO:0000313" key="1">
    <source>
        <dbReference type="EMBL" id="ARU59986.1"/>
    </source>
</evidence>
<dbReference type="RefSeq" id="WP_087455374.1">
    <property type="nucleotide sequence ID" value="NZ_CP021434.1"/>
</dbReference>
<evidence type="ECO:0000313" key="2">
    <source>
        <dbReference type="Proteomes" id="UP000195437"/>
    </source>
</evidence>
<reference evidence="2" key="1">
    <citation type="submission" date="2017-05" db="EMBL/GenBank/DDBJ databases">
        <authorList>
            <person name="Sung H."/>
        </authorList>
    </citation>
    <scope>NUCLEOTIDE SEQUENCE [LARGE SCALE GENOMIC DNA]</scope>
    <source>
        <strain evidence="2">AR23208</strain>
    </source>
</reference>
<sequence length="458" mass="50889">MYQAVRYEEQLETFLAKIEAGSADDAGRLIAELQADGLSDNGIYLLFALASARWIDHHGPWIGHGTLNMGPMIHASALMDERHKRLAMIQAALYVFDLFHAPNYGPYIQPQMKGVQRATAEETLRDLLKNFEDGTYQNLSENLFVGLYRQTGGDVRDVILRMGIQEYGRNEHKLLIALRTLDLLAVDDFAQYGETLLRPAVQYLASLPKNSVYWDRVQAAISTHGLADHPMKWEGEVDAAYVEVFAAQLIEAEHGTEPDLFGAQLAAGVNLPTLYEALAIASSQILLRSGSYDEHIVTGIHCLLNILRDETVPAELKRPALLISLESSRTRSFKGDREAWLPRPAVAAVQGQSASDMLDAILASIHRDATGLEAASLTGAYLQQGFDLDALTQTLMHESLKVGGPFRALHITKMIWGIWLETKHSTHPSRWHHLAAASAAIARAYNQREHAQRALLQW</sequence>
<organism evidence="1 2">
    <name type="scientific">Tumebacillus avium</name>
    <dbReference type="NCBI Taxonomy" id="1903704"/>
    <lineage>
        <taxon>Bacteria</taxon>
        <taxon>Bacillati</taxon>
        <taxon>Bacillota</taxon>
        <taxon>Bacilli</taxon>
        <taxon>Bacillales</taxon>
        <taxon>Alicyclobacillaceae</taxon>
        <taxon>Tumebacillus</taxon>
    </lineage>
</organism>
<dbReference type="KEGG" id="tum:CBW65_02095"/>
<proteinExistence type="predicted"/>
<dbReference type="AlphaFoldDB" id="A0A1Y0IJI4"/>
<name>A0A1Y0IJI4_9BACL</name>
<gene>
    <name evidence="1" type="ORF">CBW65_02095</name>
</gene>
<dbReference type="Proteomes" id="UP000195437">
    <property type="component" value="Chromosome"/>
</dbReference>
<protein>
    <submittedName>
        <fullName evidence="1">Uncharacterized protein</fullName>
    </submittedName>
</protein>
<accession>A0A1Y0IJI4</accession>